<evidence type="ECO:0000313" key="1">
    <source>
        <dbReference type="EMBL" id="EIC03092.1"/>
    </source>
</evidence>
<reference evidence="1 2" key="1">
    <citation type="submission" date="2011-09" db="EMBL/GenBank/DDBJ databases">
        <title>The draft genome of Treponema saccharophilum DSM 2985.</title>
        <authorList>
            <consortium name="US DOE Joint Genome Institute (JGI-PGF)"/>
            <person name="Lucas S."/>
            <person name="Copeland A."/>
            <person name="Lapidus A."/>
            <person name="Glavina del Rio T."/>
            <person name="Dalin E."/>
            <person name="Tice H."/>
            <person name="Bruce D."/>
            <person name="Goodwin L."/>
            <person name="Pitluck S."/>
            <person name="Peters L."/>
            <person name="Kyrpides N."/>
            <person name="Mavromatis K."/>
            <person name="Ivanova N."/>
            <person name="Markowitz V."/>
            <person name="Cheng J.-F."/>
            <person name="Hugenholtz P."/>
            <person name="Woyke T."/>
            <person name="Wu D."/>
            <person name="Gronow S."/>
            <person name="Wellnitz S."/>
            <person name="Brambilla E."/>
            <person name="Klenk H.-P."/>
            <person name="Eisen J.A."/>
        </authorList>
    </citation>
    <scope>NUCLEOTIDE SEQUENCE [LARGE SCALE GENOMIC DNA]</scope>
    <source>
        <strain evidence="1 2">DSM 2985</strain>
    </source>
</reference>
<gene>
    <name evidence="1" type="ORF">TresaDRAFT_2710</name>
</gene>
<organism evidence="1 2">
    <name type="scientific">Treponema saccharophilum DSM 2985</name>
    <dbReference type="NCBI Taxonomy" id="907348"/>
    <lineage>
        <taxon>Bacteria</taxon>
        <taxon>Pseudomonadati</taxon>
        <taxon>Spirochaetota</taxon>
        <taxon>Spirochaetia</taxon>
        <taxon>Spirochaetales</taxon>
        <taxon>Treponemataceae</taxon>
        <taxon>Treponema</taxon>
    </lineage>
</organism>
<comment type="caution">
    <text evidence="1">The sequence shown here is derived from an EMBL/GenBank/DDBJ whole genome shotgun (WGS) entry which is preliminary data.</text>
</comment>
<proteinExistence type="predicted"/>
<dbReference type="EMBL" id="AGRW01000023">
    <property type="protein sequence ID" value="EIC03092.1"/>
    <property type="molecule type" value="Genomic_DNA"/>
</dbReference>
<sequence length="138" mass="16175">MQSYSENYFFDKIEDLVLQKEKDGDFCCRITKPHVCDDDSVYIYVVDEVSFERVKPTILLIAKKFLAILKTVRVYTEKEYPELGYDVGLVCMEDDTHFYIDMWEEAVNNQFDVCFSCKDGVITFENFNRSVEVGIVVE</sequence>
<dbReference type="OrthoDB" id="9843106at2"/>
<name>H7EH25_9SPIR</name>
<protein>
    <submittedName>
        <fullName evidence="1">Uncharacterized protein</fullName>
    </submittedName>
</protein>
<dbReference type="AlphaFoldDB" id="H7EH25"/>
<dbReference type="PATRIC" id="fig|907348.3.peg.86"/>
<dbReference type="STRING" id="907348.TresaDRAFT_2710"/>
<dbReference type="Proteomes" id="UP000003571">
    <property type="component" value="Unassembled WGS sequence"/>
</dbReference>
<evidence type="ECO:0000313" key="2">
    <source>
        <dbReference type="Proteomes" id="UP000003571"/>
    </source>
</evidence>
<accession>H7EH25</accession>
<keyword evidence="2" id="KW-1185">Reference proteome</keyword>
<dbReference type="eggNOG" id="ENOG5031VA0">
    <property type="taxonomic scope" value="Bacteria"/>
</dbReference>
<dbReference type="RefSeq" id="WP_002701800.1">
    <property type="nucleotide sequence ID" value="NZ_AGRW01000023.1"/>
</dbReference>